<evidence type="ECO:0000256" key="1">
    <source>
        <dbReference type="SAM" id="MobiDB-lite"/>
    </source>
</evidence>
<dbReference type="EMBL" id="MU857102">
    <property type="protein sequence ID" value="KAK4150042.1"/>
    <property type="molecule type" value="Genomic_DNA"/>
</dbReference>
<evidence type="ECO:0000313" key="3">
    <source>
        <dbReference type="Proteomes" id="UP001302745"/>
    </source>
</evidence>
<name>A0AAN6VEQ0_9PEZI</name>
<gene>
    <name evidence="2" type="ORF">C8A00DRAFT_46483</name>
</gene>
<evidence type="ECO:0000313" key="2">
    <source>
        <dbReference type="EMBL" id="KAK4150042.1"/>
    </source>
</evidence>
<proteinExistence type="predicted"/>
<reference evidence="2" key="2">
    <citation type="submission" date="2023-05" db="EMBL/GenBank/DDBJ databases">
        <authorList>
            <consortium name="Lawrence Berkeley National Laboratory"/>
            <person name="Steindorff A."/>
            <person name="Hensen N."/>
            <person name="Bonometti L."/>
            <person name="Westerberg I."/>
            <person name="Brannstrom I.O."/>
            <person name="Guillou S."/>
            <person name="Cros-Aarteil S."/>
            <person name="Calhoun S."/>
            <person name="Haridas S."/>
            <person name="Kuo A."/>
            <person name="Mondo S."/>
            <person name="Pangilinan J."/>
            <person name="Riley R."/>
            <person name="Labutti K."/>
            <person name="Andreopoulos B."/>
            <person name="Lipzen A."/>
            <person name="Chen C."/>
            <person name="Yanf M."/>
            <person name="Daum C."/>
            <person name="Ng V."/>
            <person name="Clum A."/>
            <person name="Ohm R."/>
            <person name="Martin F."/>
            <person name="Silar P."/>
            <person name="Natvig D."/>
            <person name="Lalanne C."/>
            <person name="Gautier V."/>
            <person name="Ament-Velasquez S.L."/>
            <person name="Kruys A."/>
            <person name="Hutchinson M.I."/>
            <person name="Powell A.J."/>
            <person name="Barry K."/>
            <person name="Miller A.N."/>
            <person name="Grigoriev I.V."/>
            <person name="Debuchy R."/>
            <person name="Gladieux P."/>
            <person name="Thoren M.H."/>
            <person name="Johannesson H."/>
        </authorList>
    </citation>
    <scope>NUCLEOTIDE SEQUENCE</scope>
    <source>
        <strain evidence="2">CBS 538.74</strain>
    </source>
</reference>
<organism evidence="2 3">
    <name type="scientific">Chaetomidium leptoderma</name>
    <dbReference type="NCBI Taxonomy" id="669021"/>
    <lineage>
        <taxon>Eukaryota</taxon>
        <taxon>Fungi</taxon>
        <taxon>Dikarya</taxon>
        <taxon>Ascomycota</taxon>
        <taxon>Pezizomycotina</taxon>
        <taxon>Sordariomycetes</taxon>
        <taxon>Sordariomycetidae</taxon>
        <taxon>Sordariales</taxon>
        <taxon>Chaetomiaceae</taxon>
        <taxon>Chaetomidium</taxon>
    </lineage>
</organism>
<keyword evidence="3" id="KW-1185">Reference proteome</keyword>
<sequence length="1306" mass="145262">MDVRDPHPDGYQNQRTSSRDVPGTAEQLRQTQCTRTRSNAIVTLCKGLRGPLFQPFWDAVGGAAGLANLMAEFSLRDVRIMCRHLGRTASAQTARPERHAGLAELVRLLHEDGPVPRDPRPLRQYYQDIVPACDLDLVREWDDGGRAEWTKFQRACLFGSHREWHQKRFLEDLSSAGAAQCTSFSAESRLFRGDLSFSKTILLTLIADKEAVSQIPRDFMSAFAMPLLRRLVRRRKYDDETRDEFLNLVVRCIQVHAQALASHLEGLVRYTIQRWSVARIRRVVRAATTATKQQTELCLGRLIELMSPHRQLKSLQDIFSGLLLGRKTHVDSYQLLRLILRSARGYELDIDDDTPPALSRLRDLTTQKNLWPMRLFLHLDVADAIGLFERLSAADVTGSFLTPERRPHSSLRTVLEQKQLPGSSCGDAEIVRYLLLTKSKKNGADDPAWLARARTLIQERRKKSQEGREWQQREFWATSAMNLCVAAGDMEMLDDTILWARRFNNQPLVARGLYNASTFGTEEIRELLSAVPAGELKDGEDAQSDRVAAVTKAIATSGRILVHLMETIKMSLSQPQTEKAHWQTLLRLPKLVVDHRLKKDNAAFFHVLFEPAALGSDYLGSGAVEMVWKPTIDTLVMAEGLLSSSPGLSVQATGTYVFQKLPGRSGKVRADLTSFLLQRMKMHLGSEGLRLQMHKVVELVNGVAQSDQPWLAIPFIRDLILDGEGADSAWHRKLLSFPFLSSLPYKAASGLLYAMVDAMKERMREQNARPRTEMGDGDHDDGKKAVPRPPAIKVTTVKMMAQLLQESQIIGASATCDMLLSLLEEARHIDTLVAIVSSLLSMLKGSTYSPEIHTRVLDALEANLSPVLPRLSQRRALSEADWAAVESGEAELPDVADEKPLISLLLLHCQGYNSEVMSREARARLIALLVRVPAQSALHNARWNKVFLARNGFSLDHGERLPAAPACLEVSVNLLSRFPAHVPACTLTVLCDMALVNLDPTPGIARVTAAVKADRDLVNSNAGRHWLAQFDNPGFKALERFGLLVAASLLQRAAGDLCDDDDDDDDRGGGVTVQRVAESVLAVADRIIACQLPETFEKLVARLCSERFHSRANWLAWRAHCVPLLKTMAAKVDGLRRKRLPPGDGDDDSESVVPRVLLLLLPSSFQLRVSMLPIPYSKPPKEPAQAGEVDAFVVELAELVEWLVRRGLPYHDGFAQLKKEVTQGLNRADYACGEEAQEGAQGPTLAGYLRLELAGHLLVEAGESIIKGCGVLPEVKQMVDTWVGSENEFVRLMGIGVEKKYKVLFS</sequence>
<feature type="compositionally biased region" description="Basic and acidic residues" evidence="1">
    <location>
        <begin position="766"/>
        <end position="784"/>
    </location>
</feature>
<feature type="region of interest" description="Disordered" evidence="1">
    <location>
        <begin position="1"/>
        <end position="32"/>
    </location>
</feature>
<dbReference type="Proteomes" id="UP001302745">
    <property type="component" value="Unassembled WGS sequence"/>
</dbReference>
<comment type="caution">
    <text evidence="2">The sequence shown here is derived from an EMBL/GenBank/DDBJ whole genome shotgun (WGS) entry which is preliminary data.</text>
</comment>
<accession>A0AAN6VEQ0</accession>
<feature type="region of interest" description="Disordered" evidence="1">
    <location>
        <begin position="766"/>
        <end position="788"/>
    </location>
</feature>
<reference evidence="2" key="1">
    <citation type="journal article" date="2023" name="Mol. Phylogenet. Evol.">
        <title>Genome-scale phylogeny and comparative genomics of the fungal order Sordariales.</title>
        <authorList>
            <person name="Hensen N."/>
            <person name="Bonometti L."/>
            <person name="Westerberg I."/>
            <person name="Brannstrom I.O."/>
            <person name="Guillou S."/>
            <person name="Cros-Aarteil S."/>
            <person name="Calhoun S."/>
            <person name="Haridas S."/>
            <person name="Kuo A."/>
            <person name="Mondo S."/>
            <person name="Pangilinan J."/>
            <person name="Riley R."/>
            <person name="LaButti K."/>
            <person name="Andreopoulos B."/>
            <person name="Lipzen A."/>
            <person name="Chen C."/>
            <person name="Yan M."/>
            <person name="Daum C."/>
            <person name="Ng V."/>
            <person name="Clum A."/>
            <person name="Steindorff A."/>
            <person name="Ohm R.A."/>
            <person name="Martin F."/>
            <person name="Silar P."/>
            <person name="Natvig D.O."/>
            <person name="Lalanne C."/>
            <person name="Gautier V."/>
            <person name="Ament-Velasquez S.L."/>
            <person name="Kruys A."/>
            <person name="Hutchinson M.I."/>
            <person name="Powell A.J."/>
            <person name="Barry K."/>
            <person name="Miller A.N."/>
            <person name="Grigoriev I.V."/>
            <person name="Debuchy R."/>
            <person name="Gladieux P."/>
            <person name="Hiltunen Thoren M."/>
            <person name="Johannesson H."/>
        </authorList>
    </citation>
    <scope>NUCLEOTIDE SEQUENCE</scope>
    <source>
        <strain evidence="2">CBS 538.74</strain>
    </source>
</reference>
<protein>
    <submittedName>
        <fullName evidence="2">Uncharacterized protein</fullName>
    </submittedName>
</protein>